<dbReference type="EMBL" id="UOFO01000059">
    <property type="protein sequence ID" value="VAW85065.1"/>
    <property type="molecule type" value="Genomic_DNA"/>
</dbReference>
<evidence type="ECO:0000313" key="1">
    <source>
        <dbReference type="EMBL" id="VAW85065.1"/>
    </source>
</evidence>
<name>A0A3B0YVM1_9ZZZZ</name>
<feature type="non-terminal residue" evidence="1">
    <location>
        <position position="375"/>
    </location>
</feature>
<organism evidence="1">
    <name type="scientific">hydrothermal vent metagenome</name>
    <dbReference type="NCBI Taxonomy" id="652676"/>
    <lineage>
        <taxon>unclassified sequences</taxon>
        <taxon>metagenomes</taxon>
        <taxon>ecological metagenomes</taxon>
    </lineage>
</organism>
<reference evidence="1" key="1">
    <citation type="submission" date="2018-06" db="EMBL/GenBank/DDBJ databases">
        <authorList>
            <person name="Zhirakovskaya E."/>
        </authorList>
    </citation>
    <scope>NUCLEOTIDE SEQUENCE</scope>
</reference>
<accession>A0A3B0YVM1</accession>
<proteinExistence type="predicted"/>
<sequence length="375" mass="41740">MNFEFTQNQLDQIQTFIDQGALPGTNFSDAYQYISDLLEEASELPKELSVANLWLQGAAQANSGNGPFADLIWQYTAQQLTMRDLSNKIPDIQEASNQVAINLLNDILDRGVIALDPQQIRIKDASAIKQVLYSGIPSDTAYINDAGWSGALLFSGLGLDETWRLLGRNDTATLDKLDDIKNVLFAYNALNYSANYVLDQTLSGNYSIASVWDSFNIWLELPESLRSTSFVAYSTKDQIVGPAMGYVENIGAENLLDMLRRAYLGTAVNETTKENFNTNAAEFFGGINAVEQQEMDIEWLGSYSQQELELLAISSEKYRNALVALSVFAIDLDDYTGRELELFSPETGIGSLTTKWVSDRAHMFERMIEGMILEA</sequence>
<dbReference type="AlphaFoldDB" id="A0A3B0YVM1"/>
<gene>
    <name evidence="1" type="ORF">MNBD_GAMMA16-2328</name>
</gene>
<protein>
    <submittedName>
        <fullName evidence="1">Uncharacterized protein</fullName>
    </submittedName>
</protein>